<feature type="region of interest" description="Disordered" evidence="1">
    <location>
        <begin position="1"/>
        <end position="36"/>
    </location>
</feature>
<evidence type="ECO:0000256" key="1">
    <source>
        <dbReference type="SAM" id="MobiDB-lite"/>
    </source>
</evidence>
<protein>
    <submittedName>
        <fullName evidence="2">Uncharacterized protein</fullName>
    </submittedName>
</protein>
<proteinExistence type="predicted"/>
<feature type="compositionally biased region" description="Basic and acidic residues" evidence="1">
    <location>
        <begin position="25"/>
        <end position="36"/>
    </location>
</feature>
<dbReference type="Proteomes" id="UP001054945">
    <property type="component" value="Unassembled WGS sequence"/>
</dbReference>
<name>A0AAV4NXB5_CAEEX</name>
<organism evidence="2 3">
    <name type="scientific">Caerostris extrusa</name>
    <name type="common">Bark spider</name>
    <name type="synonym">Caerostris bankana</name>
    <dbReference type="NCBI Taxonomy" id="172846"/>
    <lineage>
        <taxon>Eukaryota</taxon>
        <taxon>Metazoa</taxon>
        <taxon>Ecdysozoa</taxon>
        <taxon>Arthropoda</taxon>
        <taxon>Chelicerata</taxon>
        <taxon>Arachnida</taxon>
        <taxon>Araneae</taxon>
        <taxon>Araneomorphae</taxon>
        <taxon>Entelegynae</taxon>
        <taxon>Araneoidea</taxon>
        <taxon>Araneidae</taxon>
        <taxon>Caerostris</taxon>
    </lineage>
</organism>
<accession>A0AAV4NXB5</accession>
<comment type="caution">
    <text evidence="2">The sequence shown here is derived from an EMBL/GenBank/DDBJ whole genome shotgun (WGS) entry which is preliminary data.</text>
</comment>
<evidence type="ECO:0000313" key="2">
    <source>
        <dbReference type="EMBL" id="GIX88581.1"/>
    </source>
</evidence>
<reference evidence="2 3" key="1">
    <citation type="submission" date="2021-06" db="EMBL/GenBank/DDBJ databases">
        <title>Caerostris extrusa draft genome.</title>
        <authorList>
            <person name="Kono N."/>
            <person name="Arakawa K."/>
        </authorList>
    </citation>
    <scope>NUCLEOTIDE SEQUENCE [LARGE SCALE GENOMIC DNA]</scope>
</reference>
<gene>
    <name evidence="2" type="ORF">CEXT_710251</name>
</gene>
<evidence type="ECO:0000313" key="3">
    <source>
        <dbReference type="Proteomes" id="UP001054945"/>
    </source>
</evidence>
<dbReference type="AlphaFoldDB" id="A0AAV4NXB5"/>
<dbReference type="EMBL" id="BPLR01003782">
    <property type="protein sequence ID" value="GIX88581.1"/>
    <property type="molecule type" value="Genomic_DNA"/>
</dbReference>
<sequence length="96" mass="11470">MSSGRNEQNNEVHINNKTATYLSYNDRKKSSERSSRKEVLRSICRCKEEHIHRCKEKHIFRCKEHIYGCKEHIYLCKNISIDAKKNISMDKQHIYG</sequence>
<feature type="compositionally biased region" description="Polar residues" evidence="1">
    <location>
        <begin position="1"/>
        <end position="23"/>
    </location>
</feature>
<keyword evidence="3" id="KW-1185">Reference proteome</keyword>